<dbReference type="AlphaFoldDB" id="A0A852VU91"/>
<evidence type="ECO:0000313" key="3">
    <source>
        <dbReference type="EMBL" id="NYF98243.1"/>
    </source>
</evidence>
<keyword evidence="2" id="KW-0472">Membrane</keyword>
<gene>
    <name evidence="3" type="ORF">BJY20_001635</name>
</gene>
<keyword evidence="4" id="KW-1185">Reference proteome</keyword>
<feature type="compositionally biased region" description="Basic and acidic residues" evidence="1">
    <location>
        <begin position="165"/>
        <end position="183"/>
    </location>
</feature>
<feature type="transmembrane region" description="Helical" evidence="2">
    <location>
        <begin position="79"/>
        <end position="99"/>
    </location>
</feature>
<feature type="region of interest" description="Disordered" evidence="1">
    <location>
        <begin position="1"/>
        <end position="79"/>
    </location>
</feature>
<proteinExistence type="predicted"/>
<sequence>MTDDQDPTGMSHLLAGLKESGPMPDDLNDRIRASLEQEQAAHKDEASTSSDDGDGTAFWSRMDSDGRGPKRRSSPTGRWVLGIAVAAVVALGVGGVFALGSDGPDQSAGGSDTSAPEGEGGDSASSSDESGSSSSSSDAPAQVPAFAITDTGTDYSRGNLPAKAAELEADPRGAPELEDPARLDGMDTAAAASDCLTRLGQPELLPIVIDVATFDGRDGLLLMAEEAPEGKVRAWAVTTGCEPIWDQPFPIPEE</sequence>
<dbReference type="RefSeq" id="WP_185991079.1">
    <property type="nucleotide sequence ID" value="NZ_JACCAE010000001.1"/>
</dbReference>
<keyword evidence="2" id="KW-1133">Transmembrane helix</keyword>
<evidence type="ECO:0000313" key="4">
    <source>
        <dbReference type="Proteomes" id="UP000554054"/>
    </source>
</evidence>
<feature type="compositionally biased region" description="Low complexity" evidence="1">
    <location>
        <begin position="114"/>
        <end position="141"/>
    </location>
</feature>
<feature type="region of interest" description="Disordered" evidence="1">
    <location>
        <begin position="96"/>
        <end position="183"/>
    </location>
</feature>
<evidence type="ECO:0000256" key="2">
    <source>
        <dbReference type="SAM" id="Phobius"/>
    </source>
</evidence>
<organism evidence="3 4">
    <name type="scientific">Janibacter cremeus</name>
    <dbReference type="NCBI Taxonomy" id="1285192"/>
    <lineage>
        <taxon>Bacteria</taxon>
        <taxon>Bacillati</taxon>
        <taxon>Actinomycetota</taxon>
        <taxon>Actinomycetes</taxon>
        <taxon>Micrococcales</taxon>
        <taxon>Intrasporangiaceae</taxon>
        <taxon>Janibacter</taxon>
    </lineage>
</organism>
<comment type="caution">
    <text evidence="3">The sequence shown here is derived from an EMBL/GenBank/DDBJ whole genome shotgun (WGS) entry which is preliminary data.</text>
</comment>
<dbReference type="Proteomes" id="UP000554054">
    <property type="component" value="Unassembled WGS sequence"/>
</dbReference>
<protein>
    <submittedName>
        <fullName evidence="3">Uncharacterized protein</fullName>
    </submittedName>
</protein>
<keyword evidence="2" id="KW-0812">Transmembrane</keyword>
<accession>A0A852VU91</accession>
<feature type="compositionally biased region" description="Basic and acidic residues" evidence="1">
    <location>
        <begin position="27"/>
        <end position="46"/>
    </location>
</feature>
<dbReference type="EMBL" id="JACCAE010000001">
    <property type="protein sequence ID" value="NYF98243.1"/>
    <property type="molecule type" value="Genomic_DNA"/>
</dbReference>
<evidence type="ECO:0000256" key="1">
    <source>
        <dbReference type="SAM" id="MobiDB-lite"/>
    </source>
</evidence>
<name>A0A852VU91_9MICO</name>
<reference evidence="3 4" key="1">
    <citation type="submission" date="2020-07" db="EMBL/GenBank/DDBJ databases">
        <title>Sequencing the genomes of 1000 actinobacteria strains.</title>
        <authorList>
            <person name="Klenk H.-P."/>
        </authorList>
    </citation>
    <scope>NUCLEOTIDE SEQUENCE [LARGE SCALE GENOMIC DNA]</scope>
    <source>
        <strain evidence="3 4">DSM 26154</strain>
    </source>
</reference>